<evidence type="ECO:0000256" key="2">
    <source>
        <dbReference type="ARBA" id="ARBA00022448"/>
    </source>
</evidence>
<reference evidence="5 6" key="1">
    <citation type="submission" date="2006-03" db="EMBL/GenBank/DDBJ databases">
        <authorList>
            <person name="Bartlett D.H."/>
            <person name="Valle G."/>
            <person name="Lauro F.M."/>
            <person name="Vezzi A."/>
            <person name="Simonato F."/>
            <person name="Eloe E."/>
            <person name="Vitulo N."/>
            <person name="Stratton T.K."/>
            <person name="D'angelo M."/>
            <person name="Ferriera S."/>
            <person name="Johnson J."/>
            <person name="Kravitz S."/>
            <person name="Beeson K."/>
            <person name="Sutton G."/>
            <person name="Rogers Y."/>
            <person name="Friedman R."/>
            <person name="Frazier M."/>
            <person name="Venter J.C."/>
        </authorList>
    </citation>
    <scope>NUCLEOTIDE SEQUENCE [LARGE SCALE GENOMIC DNA]</scope>
    <source>
        <strain evidence="5 6">3TCK</strain>
    </source>
</reference>
<evidence type="ECO:0000313" key="6">
    <source>
        <dbReference type="Proteomes" id="UP000003789"/>
    </source>
</evidence>
<dbReference type="SUPFAM" id="SSF53850">
    <property type="entry name" value="Periplasmic binding protein-like II"/>
    <property type="match status" value="1"/>
</dbReference>
<dbReference type="PANTHER" id="PTHR30061:SF50">
    <property type="entry name" value="MALTOSE_MALTODEXTRIN-BINDING PERIPLASMIC PROTEIN"/>
    <property type="match status" value="1"/>
</dbReference>
<evidence type="ECO:0000256" key="1">
    <source>
        <dbReference type="ARBA" id="ARBA00008520"/>
    </source>
</evidence>
<dbReference type="Pfam" id="PF01547">
    <property type="entry name" value="SBP_bac_1"/>
    <property type="match status" value="1"/>
</dbReference>
<dbReference type="InterPro" id="IPR006059">
    <property type="entry name" value="SBP"/>
</dbReference>
<dbReference type="Proteomes" id="UP000003789">
    <property type="component" value="Unassembled WGS sequence"/>
</dbReference>
<dbReference type="AlphaFoldDB" id="Q1ZBB5"/>
<organism evidence="5 6">
    <name type="scientific">Photobacterium profundum 3TCK</name>
    <dbReference type="NCBI Taxonomy" id="314280"/>
    <lineage>
        <taxon>Bacteria</taxon>
        <taxon>Pseudomonadati</taxon>
        <taxon>Pseudomonadota</taxon>
        <taxon>Gammaproteobacteria</taxon>
        <taxon>Vibrionales</taxon>
        <taxon>Vibrionaceae</taxon>
        <taxon>Photobacterium</taxon>
    </lineage>
</organism>
<accession>Q1ZBB5</accession>
<dbReference type="EMBL" id="AAPH01000001">
    <property type="protein sequence ID" value="EAS45227.1"/>
    <property type="molecule type" value="Genomic_DNA"/>
</dbReference>
<dbReference type="GO" id="GO:0055052">
    <property type="term" value="C:ATP-binding cassette (ABC) transporter complex, substrate-binding subunit-containing"/>
    <property type="evidence" value="ECO:0007669"/>
    <property type="project" value="TreeGrafter"/>
</dbReference>
<comment type="caution">
    <text evidence="5">The sequence shown here is derived from an EMBL/GenBank/DDBJ whole genome shotgun (WGS) entry which is preliminary data.</text>
</comment>
<dbReference type="HOGENOM" id="CLU_031522_0_0_6"/>
<comment type="similarity">
    <text evidence="1">Belongs to the bacterial solute-binding protein 1 family.</text>
</comment>
<dbReference type="GO" id="GO:0015768">
    <property type="term" value="P:maltose transport"/>
    <property type="evidence" value="ECO:0007669"/>
    <property type="project" value="TreeGrafter"/>
</dbReference>
<proteinExistence type="inferred from homology"/>
<dbReference type="Gene3D" id="3.40.190.10">
    <property type="entry name" value="Periplasmic binding protein-like II"/>
    <property type="match status" value="1"/>
</dbReference>
<dbReference type="PANTHER" id="PTHR30061">
    <property type="entry name" value="MALTOSE-BINDING PERIPLASMIC PROTEIN"/>
    <property type="match status" value="1"/>
</dbReference>
<protein>
    <submittedName>
        <fullName evidence="5">Sugar ABC transporter, periplasmic sugar-binding protein, putative</fullName>
    </submittedName>
</protein>
<evidence type="ECO:0000313" key="5">
    <source>
        <dbReference type="EMBL" id="EAS45227.1"/>
    </source>
</evidence>
<evidence type="ECO:0000256" key="3">
    <source>
        <dbReference type="ARBA" id="ARBA00022729"/>
    </source>
</evidence>
<keyword evidence="2" id="KW-0813">Transport</keyword>
<dbReference type="GO" id="GO:0042956">
    <property type="term" value="P:maltodextrin transmembrane transport"/>
    <property type="evidence" value="ECO:0007669"/>
    <property type="project" value="TreeGrafter"/>
</dbReference>
<name>Q1ZBB5_9GAMM</name>
<keyword evidence="3 4" id="KW-0732">Signal</keyword>
<feature type="signal peptide" evidence="4">
    <location>
        <begin position="1"/>
        <end position="18"/>
    </location>
</feature>
<sequence length="443" mass="49208">MKHGLLCLSLSYAGLATAANYEISVVAGGAGPNDHYRTDAIEMAADILMKEADAAGEELSITVKKRNYSDWDSFKQAVTLASESGSAPDIVVTSHTDIAPWAQSGLITPVEDYIDLDSWPLNGLYPNLIQISSFNGMVYGIPQDSEARPFFAWKKHLKALGYDESAIEVMPDRIESGEYTLYNMLDDAKKAQDLGLVEKGYGFYPRVTNGPDFWQFYTSFGGKLEDPETGRLILDKTALEKTYQFFIDAVEKGVTRRNHLGTPWDQWYAEVANGKAAFWHGGTWHYSRYTEAEGLDDFFGNIQFSLIPKGAENGKANTLTQPLVYLLTNQDNEDKMDVAAKLIKIASEPRINTLHAIKSSHLGINPEQMNISLYSNDRWSVEATKRLLPHANSMPNNADFGSFWNIYWKGLEASWTGQKTAKQAVADAETEIRGTLAGNVIVL</sequence>
<evidence type="ECO:0000256" key="4">
    <source>
        <dbReference type="SAM" id="SignalP"/>
    </source>
</evidence>
<gene>
    <name evidence="5" type="ORF">P3TCK_02601</name>
</gene>
<feature type="chain" id="PRO_5004198774" evidence="4">
    <location>
        <begin position="19"/>
        <end position="443"/>
    </location>
</feature>
<dbReference type="GO" id="GO:1901982">
    <property type="term" value="F:maltose binding"/>
    <property type="evidence" value="ECO:0007669"/>
    <property type="project" value="TreeGrafter"/>
</dbReference>